<organism evidence="4">
    <name type="scientific">Soboliphyme baturini</name>
    <dbReference type="NCBI Taxonomy" id="241478"/>
    <lineage>
        <taxon>Eukaryota</taxon>
        <taxon>Metazoa</taxon>
        <taxon>Ecdysozoa</taxon>
        <taxon>Nematoda</taxon>
        <taxon>Enoplea</taxon>
        <taxon>Dorylaimia</taxon>
        <taxon>Dioctophymatida</taxon>
        <taxon>Dioctophymatoidea</taxon>
        <taxon>Soboliphymatidae</taxon>
        <taxon>Soboliphyme</taxon>
    </lineage>
</organism>
<reference evidence="4" key="1">
    <citation type="submission" date="2016-06" db="UniProtKB">
        <authorList>
            <consortium name="WormBaseParasite"/>
        </authorList>
    </citation>
    <scope>IDENTIFICATION</scope>
</reference>
<dbReference type="AlphaFoldDB" id="A0A183IIX0"/>
<dbReference type="WBParaSite" id="SBAD_0000373001-mRNA-1">
    <property type="protein sequence ID" value="SBAD_0000373001-mRNA-1"/>
    <property type="gene ID" value="SBAD_0000373001"/>
</dbReference>
<dbReference type="EMBL" id="UZAM01007819">
    <property type="protein sequence ID" value="VDP01599.1"/>
    <property type="molecule type" value="Genomic_DNA"/>
</dbReference>
<dbReference type="Proteomes" id="UP000270296">
    <property type="component" value="Unassembled WGS sequence"/>
</dbReference>
<evidence type="ECO:0000256" key="1">
    <source>
        <dbReference type="SAM" id="MobiDB-lite"/>
    </source>
</evidence>
<evidence type="ECO:0000313" key="4">
    <source>
        <dbReference type="WBParaSite" id="SBAD_0000373001-mRNA-1"/>
    </source>
</evidence>
<evidence type="ECO:0000313" key="2">
    <source>
        <dbReference type="EMBL" id="VDP01599.1"/>
    </source>
</evidence>
<evidence type="ECO:0000313" key="3">
    <source>
        <dbReference type="Proteomes" id="UP000270296"/>
    </source>
</evidence>
<protein>
    <submittedName>
        <fullName evidence="2 4">Uncharacterized protein</fullName>
    </submittedName>
</protein>
<feature type="region of interest" description="Disordered" evidence="1">
    <location>
        <begin position="1"/>
        <end position="34"/>
    </location>
</feature>
<feature type="compositionally biased region" description="Basic and acidic residues" evidence="1">
    <location>
        <begin position="9"/>
        <end position="33"/>
    </location>
</feature>
<gene>
    <name evidence="2" type="ORF">SBAD_LOCUS3566</name>
</gene>
<proteinExistence type="predicted"/>
<keyword evidence="3" id="KW-1185">Reference proteome</keyword>
<name>A0A183IIX0_9BILA</name>
<accession>A0A183IIX0</accession>
<reference evidence="2 3" key="2">
    <citation type="submission" date="2018-11" db="EMBL/GenBank/DDBJ databases">
        <authorList>
            <consortium name="Pathogen Informatics"/>
        </authorList>
    </citation>
    <scope>NUCLEOTIDE SEQUENCE [LARGE SCALE GENOMIC DNA]</scope>
</reference>
<sequence length="89" mass="9818">MLETVAWQKVDRQTSRMSTTDDRMRNVSVHKTDSSAMTATYDSGTAGTDDGLAFTGAHQCRSIIDKDNSISATDTMSCMHARPYKPLLE</sequence>